<dbReference type="Pfam" id="PF03571">
    <property type="entry name" value="Peptidase_M49"/>
    <property type="match status" value="1"/>
</dbReference>
<organism evidence="3 4">
    <name type="scientific">Cerrena zonata</name>
    <dbReference type="NCBI Taxonomy" id="2478898"/>
    <lineage>
        <taxon>Eukaryota</taxon>
        <taxon>Fungi</taxon>
        <taxon>Dikarya</taxon>
        <taxon>Basidiomycota</taxon>
        <taxon>Agaricomycotina</taxon>
        <taxon>Agaricomycetes</taxon>
        <taxon>Polyporales</taxon>
        <taxon>Cerrenaceae</taxon>
        <taxon>Cerrena</taxon>
    </lineage>
</organism>
<proteinExistence type="predicted"/>
<dbReference type="InterPro" id="IPR039461">
    <property type="entry name" value="Peptidase_M49"/>
</dbReference>
<name>A0AAW0GVK5_9APHY</name>
<gene>
    <name evidence="3" type="ORF">QCA50_003118</name>
</gene>
<dbReference type="GO" id="GO:0046872">
    <property type="term" value="F:metal ion binding"/>
    <property type="evidence" value="ECO:0007669"/>
    <property type="project" value="UniProtKB-KW"/>
</dbReference>
<keyword evidence="2" id="KW-0378">Hydrolase</keyword>
<protein>
    <submittedName>
        <fullName evidence="3">Uncharacterized protein</fullName>
    </submittedName>
</protein>
<dbReference type="Gene3D" id="3.30.540.30">
    <property type="match status" value="1"/>
</dbReference>
<keyword evidence="4" id="KW-1185">Reference proteome</keyword>
<accession>A0AAW0GVK5</accession>
<dbReference type="GO" id="GO:0005737">
    <property type="term" value="C:cytoplasm"/>
    <property type="evidence" value="ECO:0007669"/>
    <property type="project" value="TreeGrafter"/>
</dbReference>
<dbReference type="PANTHER" id="PTHR23422:SF11">
    <property type="entry name" value="DIPEPTIDYL PEPTIDASE 3"/>
    <property type="match status" value="1"/>
</dbReference>
<evidence type="ECO:0000256" key="1">
    <source>
        <dbReference type="ARBA" id="ARBA00022723"/>
    </source>
</evidence>
<evidence type="ECO:0000313" key="4">
    <source>
        <dbReference type="Proteomes" id="UP001385951"/>
    </source>
</evidence>
<dbReference type="PANTHER" id="PTHR23422">
    <property type="entry name" value="DIPEPTIDYL PEPTIDASE III-RELATED"/>
    <property type="match status" value="1"/>
</dbReference>
<sequence>MANLAAERFFADRASPLCSLDVAKSFAQLSTKEKKYAHYIGQASWAGARIIQGQWTPFALRLYDLLILVFSEKGKLGDLAALKQKSGVTADEWEDILQYTSQVLSNLVNYKSFGFSKFVPRAPEAAFAAVVQNSVNAANALPLWNELKGHIYQTTPDDANFIGKRSLGHVSNYYLGEAPTDEEVTAVQAAAEKIGIDVLSTRVRKNSATDFTLLVASANAQSSSSHEFTVGDKKAKAYCRVWRLRRRTIKSCDCFERGKEIRRK</sequence>
<comment type="caution">
    <text evidence="3">The sequence shown here is derived from an EMBL/GenBank/DDBJ whole genome shotgun (WGS) entry which is preliminary data.</text>
</comment>
<dbReference type="AlphaFoldDB" id="A0AAW0GVK5"/>
<dbReference type="EMBL" id="JASBNA010000003">
    <property type="protein sequence ID" value="KAK7693549.1"/>
    <property type="molecule type" value="Genomic_DNA"/>
</dbReference>
<keyword evidence="1" id="KW-0479">Metal-binding</keyword>
<dbReference type="GO" id="GO:0008239">
    <property type="term" value="F:dipeptidyl-peptidase activity"/>
    <property type="evidence" value="ECO:0007669"/>
    <property type="project" value="TreeGrafter"/>
</dbReference>
<evidence type="ECO:0000313" key="3">
    <source>
        <dbReference type="EMBL" id="KAK7693549.1"/>
    </source>
</evidence>
<dbReference type="Proteomes" id="UP001385951">
    <property type="component" value="Unassembled WGS sequence"/>
</dbReference>
<evidence type="ECO:0000256" key="2">
    <source>
        <dbReference type="ARBA" id="ARBA00022801"/>
    </source>
</evidence>
<reference evidence="3 4" key="1">
    <citation type="submission" date="2022-09" db="EMBL/GenBank/DDBJ databases">
        <authorList>
            <person name="Palmer J.M."/>
        </authorList>
    </citation>
    <scope>NUCLEOTIDE SEQUENCE [LARGE SCALE GENOMIC DNA]</scope>
    <source>
        <strain evidence="3 4">DSM 7382</strain>
    </source>
</reference>